<sequence length="166" mass="18975">MEYSTFFMIAATLMAIMAIFVRMRAMKRPATARKILIPPIAMSTGFLMFFYPPVQAITALEVVESLTVGALFSILLIKTSSFEIRDNDVYMKRSKVFPFILVGLLIARIIFKLTFGINFEYEVLAGMFFLLAFGMILPWRIAMYRKFKAMETELHTTESHTLATAK</sequence>
<proteinExistence type="predicted"/>
<dbReference type="AlphaFoldDB" id="A0A859FES6"/>
<dbReference type="RefSeq" id="WP_176009373.1">
    <property type="nucleotide sequence ID" value="NZ_CP041372.2"/>
</dbReference>
<keyword evidence="1" id="KW-0812">Transmembrane</keyword>
<gene>
    <name evidence="2" type="ORF">FLK61_32050</name>
</gene>
<dbReference type="PIRSF" id="PIRSF021441">
    <property type="entry name" value="DUF1453"/>
    <property type="match status" value="1"/>
</dbReference>
<feature type="transmembrane region" description="Helical" evidence="1">
    <location>
        <begin position="6"/>
        <end position="23"/>
    </location>
</feature>
<evidence type="ECO:0000313" key="3">
    <source>
        <dbReference type="Proteomes" id="UP000318138"/>
    </source>
</evidence>
<reference evidence="3" key="1">
    <citation type="submission" date="2019-07" db="EMBL/GenBank/DDBJ databases">
        <title>Bacillus alkalisoli sp. nov. isolated from saline soil.</title>
        <authorList>
            <person name="Sun J.-Q."/>
            <person name="Xu L."/>
        </authorList>
    </citation>
    <scope>NUCLEOTIDE SEQUENCE [LARGE SCALE GENOMIC DNA]</scope>
    <source>
        <strain evidence="3">M4U3P1</strain>
    </source>
</reference>
<feature type="transmembrane region" description="Helical" evidence="1">
    <location>
        <begin position="57"/>
        <end position="77"/>
    </location>
</feature>
<dbReference type="KEGG" id="psua:FLK61_32050"/>
<protein>
    <submittedName>
        <fullName evidence="2">Cytochrome c biogenesis protein CcdC</fullName>
    </submittedName>
</protein>
<dbReference type="PANTHER" id="PTHR39164:SF1">
    <property type="entry name" value="PROTEIN CCDC"/>
    <property type="match status" value="1"/>
</dbReference>
<evidence type="ECO:0000313" key="2">
    <source>
        <dbReference type="EMBL" id="QKS71338.1"/>
    </source>
</evidence>
<name>A0A859FES6_9BACI</name>
<dbReference type="InterPro" id="IPR031306">
    <property type="entry name" value="CcdC"/>
</dbReference>
<organism evidence="2 3">
    <name type="scientific">Paenalkalicoccus suaedae</name>
    <dbReference type="NCBI Taxonomy" id="2592382"/>
    <lineage>
        <taxon>Bacteria</taxon>
        <taxon>Bacillati</taxon>
        <taxon>Bacillota</taxon>
        <taxon>Bacilli</taxon>
        <taxon>Bacillales</taxon>
        <taxon>Bacillaceae</taxon>
        <taxon>Paenalkalicoccus</taxon>
    </lineage>
</organism>
<feature type="transmembrane region" description="Helical" evidence="1">
    <location>
        <begin position="123"/>
        <end position="142"/>
    </location>
</feature>
<dbReference type="Proteomes" id="UP000318138">
    <property type="component" value="Chromosome"/>
</dbReference>
<keyword evidence="3" id="KW-1185">Reference proteome</keyword>
<feature type="transmembrane region" description="Helical" evidence="1">
    <location>
        <begin position="35"/>
        <end position="51"/>
    </location>
</feature>
<dbReference type="Pfam" id="PF07301">
    <property type="entry name" value="DUF1453"/>
    <property type="match status" value="1"/>
</dbReference>
<dbReference type="EMBL" id="CP041372">
    <property type="protein sequence ID" value="QKS71338.1"/>
    <property type="molecule type" value="Genomic_DNA"/>
</dbReference>
<dbReference type="InterPro" id="IPR058247">
    <property type="entry name" value="DUF1453"/>
</dbReference>
<dbReference type="PANTHER" id="PTHR39164">
    <property type="entry name" value="PROTEIN CCDC"/>
    <property type="match status" value="1"/>
</dbReference>
<evidence type="ECO:0000256" key="1">
    <source>
        <dbReference type="SAM" id="Phobius"/>
    </source>
</evidence>
<accession>A0A859FES6</accession>
<keyword evidence="1" id="KW-0472">Membrane</keyword>
<feature type="transmembrane region" description="Helical" evidence="1">
    <location>
        <begin position="97"/>
        <end position="117"/>
    </location>
</feature>
<keyword evidence="1" id="KW-1133">Transmembrane helix</keyword>